<feature type="signal peptide" evidence="6">
    <location>
        <begin position="1"/>
        <end position="23"/>
    </location>
</feature>
<dbReference type="Pfam" id="PF01546">
    <property type="entry name" value="Peptidase_M20"/>
    <property type="match status" value="1"/>
</dbReference>
<evidence type="ECO:0000256" key="3">
    <source>
        <dbReference type="ARBA" id="ARBA00022723"/>
    </source>
</evidence>
<evidence type="ECO:0000256" key="1">
    <source>
        <dbReference type="ARBA" id="ARBA00006247"/>
    </source>
</evidence>
<comment type="caution">
    <text evidence="7">The sequence shown here is derived from an EMBL/GenBank/DDBJ whole genome shotgun (WGS) entry which is preliminary data.</text>
</comment>
<dbReference type="InterPro" id="IPR001261">
    <property type="entry name" value="ArgE/DapE_CS"/>
</dbReference>
<organism evidence="7 8">
    <name type="scientific">Volvox africanus</name>
    <dbReference type="NCBI Taxonomy" id="51714"/>
    <lineage>
        <taxon>Eukaryota</taxon>
        <taxon>Viridiplantae</taxon>
        <taxon>Chlorophyta</taxon>
        <taxon>core chlorophytes</taxon>
        <taxon>Chlorophyceae</taxon>
        <taxon>CS clade</taxon>
        <taxon>Chlamydomonadales</taxon>
        <taxon>Volvocaceae</taxon>
        <taxon>Volvox</taxon>
    </lineage>
</organism>
<evidence type="ECO:0000256" key="5">
    <source>
        <dbReference type="ARBA" id="ARBA00022833"/>
    </source>
</evidence>
<accession>A0A8J4BED7</accession>
<keyword evidence="5" id="KW-0862">Zinc</keyword>
<evidence type="ECO:0000256" key="2">
    <source>
        <dbReference type="ARBA" id="ARBA00022670"/>
    </source>
</evidence>
<evidence type="ECO:0000256" key="4">
    <source>
        <dbReference type="ARBA" id="ARBA00022801"/>
    </source>
</evidence>
<dbReference type="GO" id="GO:0006508">
    <property type="term" value="P:proteolysis"/>
    <property type="evidence" value="ECO:0007669"/>
    <property type="project" value="UniProtKB-KW"/>
</dbReference>
<dbReference type="SUPFAM" id="SSF53187">
    <property type="entry name" value="Zn-dependent exopeptidases"/>
    <property type="match status" value="1"/>
</dbReference>
<sequence length="197" mass="21786">MARLLGMAVFFWQLNALMHAISAKTTSLPFMLDKLGTGSTNRGDGLRQKGTETTFAEQTCMTADEATAAVNRFSQLLQFRTVSSPIVPDHVIEPSEFQRLHHWMPGAYPEVWDMMTVEEVGSSNFSFLLKWEGTEDAADISARSSSHYPPSIPLLPVLFLSHLDVVPVANETLSNWTYGPFSGAVEEGYVWGRGALD</sequence>
<dbReference type="PANTHER" id="PTHR45962">
    <property type="entry name" value="N-FATTY-ACYL-AMINO ACID SYNTHASE/HYDROLASE PM20D1"/>
    <property type="match status" value="1"/>
</dbReference>
<dbReference type="PROSITE" id="PS00758">
    <property type="entry name" value="ARGE_DAPE_CPG2_1"/>
    <property type="match status" value="1"/>
</dbReference>
<dbReference type="PANTHER" id="PTHR45962:SF1">
    <property type="entry name" value="N-FATTY-ACYL-AMINO ACID SYNTHASE_HYDROLASE PM20D1"/>
    <property type="match status" value="1"/>
</dbReference>
<feature type="non-terminal residue" evidence="7">
    <location>
        <position position="1"/>
    </location>
</feature>
<dbReference type="Proteomes" id="UP000747399">
    <property type="component" value="Unassembled WGS sequence"/>
</dbReference>
<keyword evidence="3" id="KW-0479">Metal-binding</keyword>
<evidence type="ECO:0000256" key="6">
    <source>
        <dbReference type="SAM" id="SignalP"/>
    </source>
</evidence>
<comment type="similarity">
    <text evidence="1">Belongs to the peptidase M20A family.</text>
</comment>
<keyword evidence="8" id="KW-1185">Reference proteome</keyword>
<keyword evidence="4" id="KW-0378">Hydrolase</keyword>
<keyword evidence="2" id="KW-0645">Protease</keyword>
<dbReference type="Gene3D" id="3.40.630.10">
    <property type="entry name" value="Zn peptidases"/>
    <property type="match status" value="1"/>
</dbReference>
<dbReference type="AlphaFoldDB" id="A0A8J4BED7"/>
<feature type="chain" id="PRO_5035159486" evidence="6">
    <location>
        <begin position="24"/>
        <end position="197"/>
    </location>
</feature>
<reference evidence="7" key="1">
    <citation type="journal article" date="2021" name="Proc. Natl. Acad. Sci. U.S.A.">
        <title>Three genomes in the algal genus Volvox reveal the fate of a haploid sex-determining region after a transition to homothallism.</title>
        <authorList>
            <person name="Yamamoto K."/>
            <person name="Hamaji T."/>
            <person name="Kawai-Toyooka H."/>
            <person name="Matsuzaki R."/>
            <person name="Takahashi F."/>
            <person name="Nishimura Y."/>
            <person name="Kawachi M."/>
            <person name="Noguchi H."/>
            <person name="Minakuchi Y."/>
            <person name="Umen J.G."/>
            <person name="Toyoda A."/>
            <person name="Nozaki H."/>
        </authorList>
    </citation>
    <scope>NUCLEOTIDE SEQUENCE</scope>
    <source>
        <strain evidence="7">NIES-3780</strain>
    </source>
</reference>
<gene>
    <name evidence="7" type="ORF">Vafri_14522</name>
</gene>
<evidence type="ECO:0000313" key="7">
    <source>
        <dbReference type="EMBL" id="GIL59796.1"/>
    </source>
</evidence>
<keyword evidence="6" id="KW-0732">Signal</keyword>
<dbReference type="EMBL" id="BNCO01000036">
    <property type="protein sequence ID" value="GIL59796.1"/>
    <property type="molecule type" value="Genomic_DNA"/>
</dbReference>
<proteinExistence type="inferred from homology"/>
<evidence type="ECO:0000313" key="8">
    <source>
        <dbReference type="Proteomes" id="UP000747399"/>
    </source>
</evidence>
<dbReference type="InterPro" id="IPR002933">
    <property type="entry name" value="Peptidase_M20"/>
</dbReference>
<dbReference type="GO" id="GO:0046872">
    <property type="term" value="F:metal ion binding"/>
    <property type="evidence" value="ECO:0007669"/>
    <property type="project" value="UniProtKB-KW"/>
</dbReference>
<dbReference type="InterPro" id="IPR047177">
    <property type="entry name" value="Pept_M20A"/>
</dbReference>
<dbReference type="GO" id="GO:0008233">
    <property type="term" value="F:peptidase activity"/>
    <property type="evidence" value="ECO:0007669"/>
    <property type="project" value="UniProtKB-KW"/>
</dbReference>
<name>A0A8J4BED7_9CHLO</name>
<protein>
    <submittedName>
        <fullName evidence="7">Uncharacterized protein</fullName>
    </submittedName>
</protein>